<dbReference type="AlphaFoldDB" id="A0A4R4EJ57"/>
<reference evidence="4 5" key="1">
    <citation type="submission" date="2019-03" db="EMBL/GenBank/DDBJ databases">
        <authorList>
            <person name="Kim M.K.M."/>
        </authorList>
    </citation>
    <scope>NUCLEOTIDE SEQUENCE [LARGE SCALE GENOMIC DNA]</scope>
    <source>
        <strain evidence="4 5">18JY21-1</strain>
    </source>
</reference>
<comment type="caution">
    <text evidence="4">The sequence shown here is derived from an EMBL/GenBank/DDBJ whole genome shotgun (WGS) entry which is preliminary data.</text>
</comment>
<evidence type="ECO:0000313" key="5">
    <source>
        <dbReference type="Proteomes" id="UP000295418"/>
    </source>
</evidence>
<name>A0A4R4EJ57_9BACL</name>
<proteinExistence type="predicted"/>
<dbReference type="Gene3D" id="3.40.710.10">
    <property type="entry name" value="DD-peptidase/beta-lactamase superfamily"/>
    <property type="match status" value="1"/>
</dbReference>
<dbReference type="Pfam" id="PF00144">
    <property type="entry name" value="Beta-lactamase"/>
    <property type="match status" value="1"/>
</dbReference>
<dbReference type="PANTHER" id="PTHR46825">
    <property type="entry name" value="D-ALANYL-D-ALANINE-CARBOXYPEPTIDASE/ENDOPEPTIDASE AMPH"/>
    <property type="match status" value="1"/>
</dbReference>
<dbReference type="SUPFAM" id="SSF56601">
    <property type="entry name" value="beta-lactamase/transpeptidase-like"/>
    <property type="match status" value="1"/>
</dbReference>
<feature type="domain" description="Beta-lactamase-related" evidence="3">
    <location>
        <begin position="10"/>
        <end position="265"/>
    </location>
</feature>
<dbReference type="PANTHER" id="PTHR46825:SF11">
    <property type="entry name" value="PENICILLIN-BINDING PROTEIN 4"/>
    <property type="match status" value="1"/>
</dbReference>
<keyword evidence="4" id="KW-0378">Hydrolase</keyword>
<evidence type="ECO:0000256" key="2">
    <source>
        <dbReference type="ARBA" id="ARBA00023136"/>
    </source>
</evidence>
<dbReference type="GO" id="GO:0016787">
    <property type="term" value="F:hydrolase activity"/>
    <property type="evidence" value="ECO:0007669"/>
    <property type="project" value="UniProtKB-KW"/>
</dbReference>
<protein>
    <submittedName>
        <fullName evidence="4">Class C beta-lactamase-related serine hydrolase</fullName>
    </submittedName>
</protein>
<keyword evidence="2" id="KW-0472">Membrane</keyword>
<dbReference type="InterPro" id="IPR001466">
    <property type="entry name" value="Beta-lactam-related"/>
</dbReference>
<dbReference type="InterPro" id="IPR050491">
    <property type="entry name" value="AmpC-like"/>
</dbReference>
<comment type="subcellular location">
    <subcellularLocation>
        <location evidence="1">Membrane</location>
    </subcellularLocation>
</comment>
<sequence length="345" mass="39159">MNHFQSIANIIEQHNETLPFSGAILVQSDGKTFEQVYGYANRSERIHISSYTKFGIASGCKIFTSVAICQLVQNGSLSFDTYLKDCLDISFPNFDSGITIHHLLTHSSGVPDYFDEEYMDDFEDLWRTLPMYSIQSPKDFLPLFQNGHMKFSPGDKFSYNNAGYILLGLVVEQVTGVDFTEYVEKNIFQPCGMLDSGYFRMDQLPERTAIGYIDNEDTTWKTNIYSVPIKGGPDGGAFTTVHDLGRFWDALFNHQLLSEKYTNILLTPHIKDNDHRYYGYGVWILMLDNTIFKFYVMGSDPGVIMQSSVYPQSNIHAHIIGNINKGAGMIASKIDEVIYKHQKEG</sequence>
<evidence type="ECO:0000313" key="4">
    <source>
        <dbReference type="EMBL" id="TCZ80214.1"/>
    </source>
</evidence>
<evidence type="ECO:0000256" key="1">
    <source>
        <dbReference type="ARBA" id="ARBA00004370"/>
    </source>
</evidence>
<dbReference type="RefSeq" id="WP_132416860.1">
    <property type="nucleotide sequence ID" value="NZ_SKFG01000002.1"/>
</dbReference>
<accession>A0A4R4EJ57</accession>
<dbReference type="OrthoDB" id="9803467at2"/>
<keyword evidence="5" id="KW-1185">Reference proteome</keyword>
<organism evidence="4 5">
    <name type="scientific">Paenibacillus albiflavus</name>
    <dbReference type="NCBI Taxonomy" id="2545760"/>
    <lineage>
        <taxon>Bacteria</taxon>
        <taxon>Bacillati</taxon>
        <taxon>Bacillota</taxon>
        <taxon>Bacilli</taxon>
        <taxon>Bacillales</taxon>
        <taxon>Paenibacillaceae</taxon>
        <taxon>Paenibacillus</taxon>
    </lineage>
</organism>
<dbReference type="InterPro" id="IPR012338">
    <property type="entry name" value="Beta-lactam/transpept-like"/>
</dbReference>
<dbReference type="Proteomes" id="UP000295418">
    <property type="component" value="Unassembled WGS sequence"/>
</dbReference>
<gene>
    <name evidence="4" type="ORF">E0485_05045</name>
</gene>
<dbReference type="GO" id="GO:0016020">
    <property type="term" value="C:membrane"/>
    <property type="evidence" value="ECO:0007669"/>
    <property type="project" value="UniProtKB-SubCell"/>
</dbReference>
<evidence type="ECO:0000259" key="3">
    <source>
        <dbReference type="Pfam" id="PF00144"/>
    </source>
</evidence>
<dbReference type="EMBL" id="SKFG01000002">
    <property type="protein sequence ID" value="TCZ80214.1"/>
    <property type="molecule type" value="Genomic_DNA"/>
</dbReference>